<dbReference type="EMBL" id="JAIBOA010000006">
    <property type="protein sequence ID" value="MBW8482861.1"/>
    <property type="molecule type" value="Genomic_DNA"/>
</dbReference>
<keyword evidence="2" id="KW-0812">Transmembrane</keyword>
<feature type="region of interest" description="Disordered" evidence="1">
    <location>
        <begin position="1"/>
        <end position="24"/>
    </location>
</feature>
<proteinExistence type="predicted"/>
<accession>A0ABS7FRB8</accession>
<evidence type="ECO:0000256" key="2">
    <source>
        <dbReference type="SAM" id="Phobius"/>
    </source>
</evidence>
<protein>
    <submittedName>
        <fullName evidence="3">Uncharacterized protein</fullName>
    </submittedName>
</protein>
<evidence type="ECO:0000313" key="3">
    <source>
        <dbReference type="EMBL" id="MBW8482861.1"/>
    </source>
</evidence>
<name>A0ABS7FRB8_9ACTN</name>
<evidence type="ECO:0000313" key="4">
    <source>
        <dbReference type="Proteomes" id="UP000774570"/>
    </source>
</evidence>
<organism evidence="3 4">
    <name type="scientific">Actinomadura parmotrematis</name>
    <dbReference type="NCBI Taxonomy" id="2864039"/>
    <lineage>
        <taxon>Bacteria</taxon>
        <taxon>Bacillati</taxon>
        <taxon>Actinomycetota</taxon>
        <taxon>Actinomycetes</taxon>
        <taxon>Streptosporangiales</taxon>
        <taxon>Thermomonosporaceae</taxon>
        <taxon>Actinomadura</taxon>
    </lineage>
</organism>
<gene>
    <name evidence="3" type="ORF">K1Y72_10810</name>
</gene>
<dbReference type="RefSeq" id="WP_220165710.1">
    <property type="nucleotide sequence ID" value="NZ_JAIBOA010000006.1"/>
</dbReference>
<feature type="transmembrane region" description="Helical" evidence="2">
    <location>
        <begin position="30"/>
        <end position="50"/>
    </location>
</feature>
<keyword evidence="2" id="KW-0472">Membrane</keyword>
<keyword evidence="2" id="KW-1133">Transmembrane helix</keyword>
<comment type="caution">
    <text evidence="3">The sequence shown here is derived from an EMBL/GenBank/DDBJ whole genome shotgun (WGS) entry which is preliminary data.</text>
</comment>
<reference evidence="3 4" key="1">
    <citation type="submission" date="2021-07" db="EMBL/GenBank/DDBJ databases">
        <title>Actinomadura sp. PM05-2 isolated from lichen.</title>
        <authorList>
            <person name="Somphong A."/>
            <person name="Phongsopitanun W."/>
            <person name="Tanasupawat S."/>
            <person name="Peongsungnone V."/>
        </authorList>
    </citation>
    <scope>NUCLEOTIDE SEQUENCE [LARGE SCALE GENOMIC DNA]</scope>
    <source>
        <strain evidence="3 4">PM05-2</strain>
    </source>
</reference>
<keyword evidence="4" id="KW-1185">Reference proteome</keyword>
<evidence type="ECO:0000256" key="1">
    <source>
        <dbReference type="SAM" id="MobiDB-lite"/>
    </source>
</evidence>
<sequence length="230" mass="24456">MTPDDRTRTVPEQGTAGGAGGAPSARRRDLLVAGSALAVGAIAIGSATLLRGAGDSAAQTVLLPRTRLAIAPRVAAARAVRAEAAAAPRAGRLARTTPLRQGATEWILRAHGIRWRSNGHCADRARTDCTSFDGLRWGTVRGLLAFQADSRCPLTVSGGTERGHAPGLYSHGTGYKIDVMPTGCTDRFVTRRYRPAGQRPSDRADLYRAPAGTVLAREKDHWDLLFQPAR</sequence>
<dbReference type="Proteomes" id="UP000774570">
    <property type="component" value="Unassembled WGS sequence"/>
</dbReference>